<organism evidence="5 6">
    <name type="scientific">Manduca sexta</name>
    <name type="common">Tobacco hawkmoth</name>
    <name type="synonym">Tobacco hornworm</name>
    <dbReference type="NCBI Taxonomy" id="7130"/>
    <lineage>
        <taxon>Eukaryota</taxon>
        <taxon>Metazoa</taxon>
        <taxon>Ecdysozoa</taxon>
        <taxon>Arthropoda</taxon>
        <taxon>Hexapoda</taxon>
        <taxon>Insecta</taxon>
        <taxon>Pterygota</taxon>
        <taxon>Neoptera</taxon>
        <taxon>Endopterygota</taxon>
        <taxon>Lepidoptera</taxon>
        <taxon>Glossata</taxon>
        <taxon>Ditrysia</taxon>
        <taxon>Bombycoidea</taxon>
        <taxon>Sphingidae</taxon>
        <taxon>Sphinginae</taxon>
        <taxon>Sphingini</taxon>
        <taxon>Manduca</taxon>
    </lineage>
</organism>
<comment type="caution">
    <text evidence="5">The sequence shown here is derived from an EMBL/GenBank/DDBJ whole genome shotgun (WGS) entry which is preliminary data.</text>
</comment>
<evidence type="ECO:0000313" key="5">
    <source>
        <dbReference type="EMBL" id="KAG6462576.1"/>
    </source>
</evidence>
<keyword evidence="3" id="KW-0732">Signal</keyword>
<sequence length="468" mass="51611">MKVFLAVVLSVASVSALGSGPYLPSGWRPKGPAFYLPSEVESKPFEKPQEILFQESEASGSEGLREYGPPKVSNDISQGLPDAENDQIFQAIQSSSIQQVESEAVSEEKSIVSEIEALAVTEASEELNSATEVAIEKKAQVELQPILEEKIIAVEPVVVEEEVISTEKAIVEKNVEVVQEEVVEVQKVVSEPIALDKEEVVSEPIVVEEKKEIFSKPFVVEEKEITTAEPIVVEEKEVVIAEPLIEAKDFVPEPVLIEKVESKSIFESQSLDSAVQSEVELTTQIPAEAEESSQANLEEIAEKIVEAEDLDVSTAAPVAIDVINESEVKAEVNEEQANVQVEIQTEAQKVEELKTVVEEVRNVEEGVKIVQEQVQNVGEALVILENEVKAEQIQQSEVNFAEAVSGSLEQAPVAFLEYGPPGFREYGPPQGDELLRTDLLEALVIEPRSNELRRRRFSPKFKIIRKIH</sequence>
<keyword evidence="6" id="KW-1185">Reference proteome</keyword>
<dbReference type="GO" id="GO:0046872">
    <property type="term" value="F:metal ion binding"/>
    <property type="evidence" value="ECO:0007669"/>
    <property type="project" value="InterPro"/>
</dbReference>
<keyword evidence="2" id="KW-0175">Coiled coil</keyword>
<evidence type="ECO:0000256" key="3">
    <source>
        <dbReference type="SAM" id="SignalP"/>
    </source>
</evidence>
<feature type="signal peptide" evidence="3">
    <location>
        <begin position="1"/>
        <end position="16"/>
    </location>
</feature>
<name>A0A922CYC7_MANSE</name>
<evidence type="ECO:0000259" key="4">
    <source>
        <dbReference type="PROSITE" id="PS50975"/>
    </source>
</evidence>
<evidence type="ECO:0000256" key="2">
    <source>
        <dbReference type="SAM" id="Coils"/>
    </source>
</evidence>
<feature type="coiled-coil region" evidence="2">
    <location>
        <begin position="343"/>
        <end position="387"/>
    </location>
</feature>
<evidence type="ECO:0000256" key="1">
    <source>
        <dbReference type="PROSITE-ProRule" id="PRU00409"/>
    </source>
</evidence>
<gene>
    <name evidence="5" type="ORF">O3G_MSEX013349</name>
</gene>
<keyword evidence="1" id="KW-0547">Nucleotide-binding</keyword>
<dbReference type="Proteomes" id="UP000791440">
    <property type="component" value="Unassembled WGS sequence"/>
</dbReference>
<dbReference type="EMBL" id="JH668865">
    <property type="protein sequence ID" value="KAG6462576.1"/>
    <property type="molecule type" value="Genomic_DNA"/>
</dbReference>
<feature type="domain" description="ATP-grasp" evidence="4">
    <location>
        <begin position="167"/>
        <end position="361"/>
    </location>
</feature>
<accession>A0A922CYC7</accession>
<evidence type="ECO:0000313" key="6">
    <source>
        <dbReference type="Proteomes" id="UP000791440"/>
    </source>
</evidence>
<proteinExistence type="predicted"/>
<dbReference type="AlphaFoldDB" id="A0A922CYC7"/>
<dbReference type="InterPro" id="IPR011761">
    <property type="entry name" value="ATP-grasp"/>
</dbReference>
<feature type="chain" id="PRO_5037150265" description="ATP-grasp domain-containing protein" evidence="3">
    <location>
        <begin position="17"/>
        <end position="468"/>
    </location>
</feature>
<reference evidence="5" key="1">
    <citation type="journal article" date="2016" name="Insect Biochem. Mol. Biol.">
        <title>Multifaceted biological insights from a draft genome sequence of the tobacco hornworm moth, Manduca sexta.</title>
        <authorList>
            <person name="Kanost M.R."/>
            <person name="Arrese E.L."/>
            <person name="Cao X."/>
            <person name="Chen Y.R."/>
            <person name="Chellapilla S."/>
            <person name="Goldsmith M.R."/>
            <person name="Grosse-Wilde E."/>
            <person name="Heckel D.G."/>
            <person name="Herndon N."/>
            <person name="Jiang H."/>
            <person name="Papanicolaou A."/>
            <person name="Qu J."/>
            <person name="Soulages J.L."/>
            <person name="Vogel H."/>
            <person name="Walters J."/>
            <person name="Waterhouse R.M."/>
            <person name="Ahn S.J."/>
            <person name="Almeida F.C."/>
            <person name="An C."/>
            <person name="Aqrawi P."/>
            <person name="Bretschneider A."/>
            <person name="Bryant W.B."/>
            <person name="Bucks S."/>
            <person name="Chao H."/>
            <person name="Chevignon G."/>
            <person name="Christen J.M."/>
            <person name="Clarke D.F."/>
            <person name="Dittmer N.T."/>
            <person name="Ferguson L.C.F."/>
            <person name="Garavelou S."/>
            <person name="Gordon K.H.J."/>
            <person name="Gunaratna R.T."/>
            <person name="Han Y."/>
            <person name="Hauser F."/>
            <person name="He Y."/>
            <person name="Heidel-Fischer H."/>
            <person name="Hirsh A."/>
            <person name="Hu Y."/>
            <person name="Jiang H."/>
            <person name="Kalra D."/>
            <person name="Klinner C."/>
            <person name="Konig C."/>
            <person name="Kovar C."/>
            <person name="Kroll A.R."/>
            <person name="Kuwar S.S."/>
            <person name="Lee S.L."/>
            <person name="Lehman R."/>
            <person name="Li K."/>
            <person name="Li Z."/>
            <person name="Liang H."/>
            <person name="Lovelace S."/>
            <person name="Lu Z."/>
            <person name="Mansfield J.H."/>
            <person name="McCulloch K.J."/>
            <person name="Mathew T."/>
            <person name="Morton B."/>
            <person name="Muzny D.M."/>
            <person name="Neunemann D."/>
            <person name="Ongeri F."/>
            <person name="Pauchet Y."/>
            <person name="Pu L.L."/>
            <person name="Pyrousis I."/>
            <person name="Rao X.J."/>
            <person name="Redding A."/>
            <person name="Roesel C."/>
            <person name="Sanchez-Gracia A."/>
            <person name="Schaack S."/>
            <person name="Shukla A."/>
            <person name="Tetreau G."/>
            <person name="Wang Y."/>
            <person name="Xiong G.H."/>
            <person name="Traut W."/>
            <person name="Walsh T.K."/>
            <person name="Worley K.C."/>
            <person name="Wu D."/>
            <person name="Wu W."/>
            <person name="Wu Y.Q."/>
            <person name="Zhang X."/>
            <person name="Zou Z."/>
            <person name="Zucker H."/>
            <person name="Briscoe A.D."/>
            <person name="Burmester T."/>
            <person name="Clem R.J."/>
            <person name="Feyereisen R."/>
            <person name="Grimmelikhuijzen C.J.P."/>
            <person name="Hamodrakas S.J."/>
            <person name="Hansson B.S."/>
            <person name="Huguet E."/>
            <person name="Jermiin L.S."/>
            <person name="Lan Q."/>
            <person name="Lehman H.K."/>
            <person name="Lorenzen M."/>
            <person name="Merzendorfer H."/>
            <person name="Michalopoulos I."/>
            <person name="Morton D.B."/>
            <person name="Muthukrishnan S."/>
            <person name="Oakeshott J.G."/>
            <person name="Palmer W."/>
            <person name="Park Y."/>
            <person name="Passarelli A.L."/>
            <person name="Rozas J."/>
            <person name="Schwartz L.M."/>
            <person name="Smith W."/>
            <person name="Southgate A."/>
            <person name="Vilcinskas A."/>
            <person name="Vogt R."/>
            <person name="Wang P."/>
            <person name="Werren J."/>
            <person name="Yu X.Q."/>
            <person name="Zhou J.J."/>
            <person name="Brown S.J."/>
            <person name="Scherer S.E."/>
            <person name="Richards S."/>
            <person name="Blissard G.W."/>
        </authorList>
    </citation>
    <scope>NUCLEOTIDE SEQUENCE</scope>
</reference>
<reference evidence="5" key="2">
    <citation type="submission" date="2020-12" db="EMBL/GenBank/DDBJ databases">
        <authorList>
            <person name="Kanost M."/>
        </authorList>
    </citation>
    <scope>NUCLEOTIDE SEQUENCE</scope>
</reference>
<dbReference type="GO" id="GO:0005524">
    <property type="term" value="F:ATP binding"/>
    <property type="evidence" value="ECO:0007669"/>
    <property type="project" value="UniProtKB-UniRule"/>
</dbReference>
<protein>
    <recommendedName>
        <fullName evidence="4">ATP-grasp domain-containing protein</fullName>
    </recommendedName>
</protein>
<dbReference type="PROSITE" id="PS50975">
    <property type="entry name" value="ATP_GRASP"/>
    <property type="match status" value="1"/>
</dbReference>
<dbReference type="OrthoDB" id="7478023at2759"/>
<keyword evidence="1" id="KW-0067">ATP-binding</keyword>